<dbReference type="Gene3D" id="3.30.70.600">
    <property type="entry name" value="Ribosomal protein S10 domain"/>
    <property type="match status" value="1"/>
</dbReference>
<evidence type="ECO:0000313" key="1">
    <source>
        <dbReference type="EMBL" id="KAG9323847.1"/>
    </source>
</evidence>
<protein>
    <submittedName>
        <fullName evidence="1">Uncharacterized protein</fullName>
    </submittedName>
</protein>
<dbReference type="Proteomes" id="UP000717515">
    <property type="component" value="Unassembled WGS sequence"/>
</dbReference>
<gene>
    <name evidence="1" type="ORF">KVV02_007857</name>
</gene>
<reference evidence="1" key="1">
    <citation type="submission" date="2021-07" db="EMBL/GenBank/DDBJ databases">
        <title>Draft genome of Mortierella alpina, strain LL118, isolated from an aspen leaf litter sample.</title>
        <authorList>
            <person name="Yang S."/>
            <person name="Vinatzer B.A."/>
        </authorList>
    </citation>
    <scope>NUCLEOTIDE SEQUENCE</scope>
    <source>
        <strain evidence="1">LL118</strain>
    </source>
</reference>
<comment type="caution">
    <text evidence="1">The sequence shown here is derived from an EMBL/GenBank/DDBJ whole genome shotgun (WGS) entry which is preliminary data.</text>
</comment>
<evidence type="ECO:0000313" key="2">
    <source>
        <dbReference type="Proteomes" id="UP000717515"/>
    </source>
</evidence>
<sequence>MRLTTLWHIGKEQAEDHSQHRVAKLGIRITAMADAQMPASLLKECSSLSIATTETDDREPYSTSLLSASPSSATELKADFSITLQSESTTTLNATFQQLMEAIHAVPGLSIRGPIRLPKDGKIHSRRVDIKAIPERQLRVISEQAGIELSEDAGEESTQKSGVIVTFDIE</sequence>
<dbReference type="AlphaFoldDB" id="A0A9P8A7R3"/>
<accession>A0A9P8A7R3</accession>
<dbReference type="EMBL" id="JAIFTL010000086">
    <property type="protein sequence ID" value="KAG9323847.1"/>
    <property type="molecule type" value="Genomic_DNA"/>
</dbReference>
<name>A0A9P8A7R3_MORAP</name>
<organism evidence="1 2">
    <name type="scientific">Mortierella alpina</name>
    <name type="common">Oleaginous fungus</name>
    <name type="synonym">Mortierella renispora</name>
    <dbReference type="NCBI Taxonomy" id="64518"/>
    <lineage>
        <taxon>Eukaryota</taxon>
        <taxon>Fungi</taxon>
        <taxon>Fungi incertae sedis</taxon>
        <taxon>Mucoromycota</taxon>
        <taxon>Mortierellomycotina</taxon>
        <taxon>Mortierellomycetes</taxon>
        <taxon>Mortierellales</taxon>
        <taxon>Mortierellaceae</taxon>
        <taxon>Mortierella</taxon>
    </lineage>
</organism>
<dbReference type="InterPro" id="IPR036838">
    <property type="entry name" value="Ribosomal_uS10_dom_sf"/>
</dbReference>
<proteinExistence type="predicted"/>